<dbReference type="GO" id="GO:0005794">
    <property type="term" value="C:Golgi apparatus"/>
    <property type="evidence" value="ECO:0007669"/>
    <property type="project" value="TreeGrafter"/>
</dbReference>
<dbReference type="GO" id="GO:0009507">
    <property type="term" value="C:chloroplast"/>
    <property type="evidence" value="ECO:0007669"/>
    <property type="project" value="TreeGrafter"/>
</dbReference>
<dbReference type="InterPro" id="IPR050368">
    <property type="entry name" value="ClC-type_chloride_channel"/>
</dbReference>
<keyword evidence="5" id="KW-1185">Reference proteome</keyword>
<dbReference type="GeneID" id="107483642"/>
<dbReference type="PROSITE" id="PS51371">
    <property type="entry name" value="CBS"/>
    <property type="match status" value="1"/>
</dbReference>
<feature type="chain" id="PRO_5039636874" evidence="3">
    <location>
        <begin position="21"/>
        <end position="176"/>
    </location>
</feature>
<feature type="domain" description="CBS" evidence="4">
    <location>
        <begin position="99"/>
        <end position="156"/>
    </location>
</feature>
<feature type="signal peptide" evidence="3">
    <location>
        <begin position="1"/>
        <end position="20"/>
    </location>
</feature>
<keyword evidence="3" id="KW-0732">Signal</keyword>
<dbReference type="Proteomes" id="UP000515211">
    <property type="component" value="Chromosome 4"/>
</dbReference>
<evidence type="ECO:0000256" key="1">
    <source>
        <dbReference type="PROSITE-ProRule" id="PRU00703"/>
    </source>
</evidence>
<gene>
    <name evidence="6" type="primary">LOC107483642</name>
</gene>
<dbReference type="RefSeq" id="XP_052116428.1">
    <property type="nucleotide sequence ID" value="XM_052260468.1"/>
</dbReference>
<protein>
    <submittedName>
        <fullName evidence="6">Chloride channel protein CLC-f-like</fullName>
    </submittedName>
</protein>
<dbReference type="InterPro" id="IPR046342">
    <property type="entry name" value="CBS_dom_sf"/>
</dbReference>
<evidence type="ECO:0000256" key="2">
    <source>
        <dbReference type="SAM" id="MobiDB-lite"/>
    </source>
</evidence>
<sequence length="176" mass="19421">MFGIFLHAHFLIGCFPGAVGLAIWVPSVTNRKKEIDNKSDTRNSPKGYSPVSPADENEDNWRQANAADGLELSVVSDAADHEAIDKKLHLKNLKVSQAMSDSYLKVSSSATLKDAIQCIHDGYQNCVLVVNQEGFLEGILTYGDIRRCLPEKSSDTSMRDSGFVDVCRKCFCSLYI</sequence>
<evidence type="ECO:0000259" key="4">
    <source>
        <dbReference type="PROSITE" id="PS51371"/>
    </source>
</evidence>
<reference evidence="6" key="2">
    <citation type="submission" date="2025-08" db="UniProtKB">
        <authorList>
            <consortium name="RefSeq"/>
        </authorList>
    </citation>
    <scope>IDENTIFICATION</scope>
    <source>
        <tissue evidence="6">Whole plant</tissue>
    </source>
</reference>
<dbReference type="KEGG" id="adu:107483642"/>
<dbReference type="AlphaFoldDB" id="A0A9C6TWL8"/>
<name>A0A9C6TWL8_ARADU</name>
<evidence type="ECO:0000313" key="6">
    <source>
        <dbReference type="RefSeq" id="XP_052116428.1"/>
    </source>
</evidence>
<organism evidence="5 6">
    <name type="scientific">Arachis duranensis</name>
    <name type="common">Wild peanut</name>
    <dbReference type="NCBI Taxonomy" id="130453"/>
    <lineage>
        <taxon>Eukaryota</taxon>
        <taxon>Viridiplantae</taxon>
        <taxon>Streptophyta</taxon>
        <taxon>Embryophyta</taxon>
        <taxon>Tracheophyta</taxon>
        <taxon>Spermatophyta</taxon>
        <taxon>Magnoliopsida</taxon>
        <taxon>eudicotyledons</taxon>
        <taxon>Gunneridae</taxon>
        <taxon>Pentapetalae</taxon>
        <taxon>rosids</taxon>
        <taxon>fabids</taxon>
        <taxon>Fabales</taxon>
        <taxon>Fabaceae</taxon>
        <taxon>Papilionoideae</taxon>
        <taxon>50 kb inversion clade</taxon>
        <taxon>dalbergioids sensu lato</taxon>
        <taxon>Dalbergieae</taxon>
        <taxon>Pterocarpus clade</taxon>
        <taxon>Arachis</taxon>
    </lineage>
</organism>
<dbReference type="Pfam" id="PF00571">
    <property type="entry name" value="CBS"/>
    <property type="match status" value="1"/>
</dbReference>
<dbReference type="PANTHER" id="PTHR43427:SF3">
    <property type="entry name" value="CHLORIDE CHANNEL PROTEIN CLC-F"/>
    <property type="match status" value="1"/>
</dbReference>
<keyword evidence="1" id="KW-0129">CBS domain</keyword>
<evidence type="ECO:0000256" key="3">
    <source>
        <dbReference type="SAM" id="SignalP"/>
    </source>
</evidence>
<reference evidence="5" key="1">
    <citation type="journal article" date="2016" name="Nat. Genet.">
        <title>The genome sequences of Arachis duranensis and Arachis ipaensis, the diploid ancestors of cultivated peanut.</title>
        <authorList>
            <person name="Bertioli D.J."/>
            <person name="Cannon S.B."/>
            <person name="Froenicke L."/>
            <person name="Huang G."/>
            <person name="Farmer A.D."/>
            <person name="Cannon E.K."/>
            <person name="Liu X."/>
            <person name="Gao D."/>
            <person name="Clevenger J."/>
            <person name="Dash S."/>
            <person name="Ren L."/>
            <person name="Moretzsohn M.C."/>
            <person name="Shirasawa K."/>
            <person name="Huang W."/>
            <person name="Vidigal B."/>
            <person name="Abernathy B."/>
            <person name="Chu Y."/>
            <person name="Niederhuth C.E."/>
            <person name="Umale P."/>
            <person name="Araujo A.C."/>
            <person name="Kozik A."/>
            <person name="Kim K.D."/>
            <person name="Burow M.D."/>
            <person name="Varshney R.K."/>
            <person name="Wang X."/>
            <person name="Zhang X."/>
            <person name="Barkley N."/>
            <person name="Guimaraes P.M."/>
            <person name="Isobe S."/>
            <person name="Guo B."/>
            <person name="Liao B."/>
            <person name="Stalker H.T."/>
            <person name="Schmitz R.J."/>
            <person name="Scheffler B.E."/>
            <person name="Leal-Bertioli S.C."/>
            <person name="Xun X."/>
            <person name="Jackson S.A."/>
            <person name="Michelmore R."/>
            <person name="Ozias-Akins P."/>
        </authorList>
    </citation>
    <scope>NUCLEOTIDE SEQUENCE [LARGE SCALE GENOMIC DNA]</scope>
    <source>
        <strain evidence="5">cv. V14167</strain>
    </source>
</reference>
<feature type="region of interest" description="Disordered" evidence="2">
    <location>
        <begin position="35"/>
        <end position="58"/>
    </location>
</feature>
<dbReference type="PANTHER" id="PTHR43427">
    <property type="entry name" value="CHLORIDE CHANNEL PROTEIN CLC-E"/>
    <property type="match status" value="1"/>
</dbReference>
<proteinExistence type="predicted"/>
<dbReference type="InterPro" id="IPR000644">
    <property type="entry name" value="CBS_dom"/>
</dbReference>
<evidence type="ECO:0000313" key="5">
    <source>
        <dbReference type="Proteomes" id="UP000515211"/>
    </source>
</evidence>
<dbReference type="Gene3D" id="3.10.580.10">
    <property type="entry name" value="CBS-domain"/>
    <property type="match status" value="1"/>
</dbReference>
<accession>A0A9C6TWL8</accession>
<dbReference type="SUPFAM" id="SSF54631">
    <property type="entry name" value="CBS-domain pair"/>
    <property type="match status" value="1"/>
</dbReference>